<keyword evidence="10" id="KW-1185">Reference proteome</keyword>
<feature type="transmembrane region" description="Helical" evidence="7">
    <location>
        <begin position="222"/>
        <end position="241"/>
    </location>
</feature>
<feature type="transmembrane region" description="Helical" evidence="7">
    <location>
        <begin position="58"/>
        <end position="79"/>
    </location>
</feature>
<evidence type="ECO:0000313" key="9">
    <source>
        <dbReference type="EMBL" id="ARU61129.1"/>
    </source>
</evidence>
<evidence type="ECO:0000256" key="4">
    <source>
        <dbReference type="ARBA" id="ARBA00022692"/>
    </source>
</evidence>
<dbReference type="PANTHER" id="PTHR43266">
    <property type="entry name" value="MACROLIDE-EFFLUX PROTEIN"/>
    <property type="match status" value="1"/>
</dbReference>
<dbReference type="GO" id="GO:0005886">
    <property type="term" value="C:plasma membrane"/>
    <property type="evidence" value="ECO:0007669"/>
    <property type="project" value="UniProtKB-SubCell"/>
</dbReference>
<feature type="transmembrane region" description="Helical" evidence="7">
    <location>
        <begin position="147"/>
        <end position="171"/>
    </location>
</feature>
<dbReference type="InterPro" id="IPR020846">
    <property type="entry name" value="MFS_dom"/>
</dbReference>
<evidence type="ECO:0000256" key="1">
    <source>
        <dbReference type="ARBA" id="ARBA00004651"/>
    </source>
</evidence>
<feature type="transmembrane region" description="Helical" evidence="7">
    <location>
        <begin position="357"/>
        <end position="379"/>
    </location>
</feature>
<feature type="transmembrane region" description="Helical" evidence="7">
    <location>
        <begin position="177"/>
        <end position="196"/>
    </location>
</feature>
<dbReference type="InterPro" id="IPR036259">
    <property type="entry name" value="MFS_trans_sf"/>
</dbReference>
<feature type="transmembrane region" description="Helical" evidence="7">
    <location>
        <begin position="385"/>
        <end position="407"/>
    </location>
</feature>
<dbReference type="Pfam" id="PF07690">
    <property type="entry name" value="MFS_1"/>
    <property type="match status" value="1"/>
</dbReference>
<protein>
    <recommendedName>
        <fullName evidence="8">Major facilitator superfamily (MFS) profile domain-containing protein</fullName>
    </recommendedName>
</protein>
<dbReference type="EMBL" id="CP021434">
    <property type="protein sequence ID" value="ARU61129.1"/>
    <property type="molecule type" value="Genomic_DNA"/>
</dbReference>
<evidence type="ECO:0000256" key="7">
    <source>
        <dbReference type="SAM" id="Phobius"/>
    </source>
</evidence>
<dbReference type="PRINTS" id="PR01988">
    <property type="entry name" value="EXPORTERBACE"/>
</dbReference>
<sequence>MTILSCIHLFSRRKQVWSMTALKNSRAYLYVNALSELGVRMDVIAMGALILVATDGSALWLSGMLLSGVLGGFLSSLISGVVADRFERRKIMIFADIARAALISTLIFAPDPWLILLVRFAIGLCSSFFEVSFRAELPEIYGKERALAINALVSRLSSIAMVIGFLGGGFLYQKFGYQAVFAFDAISYLLSAAFLYRVQWNKVESKPLGAKVLSLRRDFRDVAAYLKLHPVLFTVFFVYVIDTFGSASHNLGIPLLAEMVDAERQAFYYGLFWSVWGAGNVVSSFLIPKLSFFRKNLALTYLYSTFGLSFGFILFLSSTTVPLILLFAFLTGIFDAISVTSKATLLQQSDNEIRGRIMGVSGFLNRTGFGIGFLVAPHVLAATSLSVMVMIFHGAIILSLFAGLGNLRMKGGKQSISL</sequence>
<evidence type="ECO:0000259" key="8">
    <source>
        <dbReference type="PROSITE" id="PS50850"/>
    </source>
</evidence>
<feature type="transmembrane region" description="Helical" evidence="7">
    <location>
        <begin position="323"/>
        <end position="345"/>
    </location>
</feature>
<keyword evidence="5 7" id="KW-1133">Transmembrane helix</keyword>
<accession>A0A1Y0IM61</accession>
<evidence type="ECO:0000256" key="2">
    <source>
        <dbReference type="ARBA" id="ARBA00022448"/>
    </source>
</evidence>
<keyword evidence="6 7" id="KW-0472">Membrane</keyword>
<evidence type="ECO:0000313" key="10">
    <source>
        <dbReference type="Proteomes" id="UP000195437"/>
    </source>
</evidence>
<keyword evidence="4 7" id="KW-0812">Transmembrane</keyword>
<dbReference type="Gene3D" id="1.20.1250.20">
    <property type="entry name" value="MFS general substrate transporter like domains"/>
    <property type="match status" value="1"/>
</dbReference>
<proteinExistence type="predicted"/>
<dbReference type="CDD" id="cd06173">
    <property type="entry name" value="MFS_MefA_like"/>
    <property type="match status" value="1"/>
</dbReference>
<keyword evidence="2" id="KW-0813">Transport</keyword>
<keyword evidence="3" id="KW-1003">Cell membrane</keyword>
<comment type="subcellular location">
    <subcellularLocation>
        <location evidence="1">Cell membrane</location>
        <topology evidence="1">Multi-pass membrane protein</topology>
    </subcellularLocation>
</comment>
<feature type="domain" description="Major facilitator superfamily (MFS) profile" evidence="8">
    <location>
        <begin position="1"/>
        <end position="410"/>
    </location>
</feature>
<dbReference type="AlphaFoldDB" id="A0A1Y0IM61"/>
<reference evidence="10" key="1">
    <citation type="submission" date="2017-05" db="EMBL/GenBank/DDBJ databases">
        <authorList>
            <person name="Sung H."/>
        </authorList>
    </citation>
    <scope>NUCLEOTIDE SEQUENCE [LARGE SCALE GENOMIC DNA]</scope>
    <source>
        <strain evidence="10">AR23208</strain>
    </source>
</reference>
<dbReference type="SUPFAM" id="SSF103473">
    <property type="entry name" value="MFS general substrate transporter"/>
    <property type="match status" value="1"/>
</dbReference>
<dbReference type="GO" id="GO:0022857">
    <property type="term" value="F:transmembrane transporter activity"/>
    <property type="evidence" value="ECO:0007669"/>
    <property type="project" value="InterPro"/>
</dbReference>
<evidence type="ECO:0000256" key="6">
    <source>
        <dbReference type="ARBA" id="ARBA00023136"/>
    </source>
</evidence>
<feature type="transmembrane region" description="Helical" evidence="7">
    <location>
        <begin position="27"/>
        <end position="52"/>
    </location>
</feature>
<dbReference type="InterPro" id="IPR011701">
    <property type="entry name" value="MFS"/>
</dbReference>
<dbReference type="PANTHER" id="PTHR43266:SF10">
    <property type="entry name" value="BACILYSIN EXPORTER BACE-RELATED"/>
    <property type="match status" value="1"/>
</dbReference>
<feature type="transmembrane region" description="Helical" evidence="7">
    <location>
        <begin position="266"/>
        <end position="287"/>
    </location>
</feature>
<organism evidence="9 10">
    <name type="scientific">Tumebacillus avium</name>
    <dbReference type="NCBI Taxonomy" id="1903704"/>
    <lineage>
        <taxon>Bacteria</taxon>
        <taxon>Bacillati</taxon>
        <taxon>Bacillota</taxon>
        <taxon>Bacilli</taxon>
        <taxon>Bacillales</taxon>
        <taxon>Alicyclobacillaceae</taxon>
        <taxon>Tumebacillus</taxon>
    </lineage>
</organism>
<dbReference type="PROSITE" id="PS50850">
    <property type="entry name" value="MFS"/>
    <property type="match status" value="1"/>
</dbReference>
<dbReference type="InterPro" id="IPR022324">
    <property type="entry name" value="Bacilysin_exporter_BacE_put"/>
</dbReference>
<gene>
    <name evidence="9" type="ORF">CBW65_08870</name>
</gene>
<name>A0A1Y0IM61_9BACL</name>
<dbReference type="Proteomes" id="UP000195437">
    <property type="component" value="Chromosome"/>
</dbReference>
<dbReference type="KEGG" id="tum:CBW65_08870"/>
<feature type="transmembrane region" description="Helical" evidence="7">
    <location>
        <begin position="299"/>
        <end position="317"/>
    </location>
</feature>
<evidence type="ECO:0000256" key="5">
    <source>
        <dbReference type="ARBA" id="ARBA00022989"/>
    </source>
</evidence>
<evidence type="ECO:0000256" key="3">
    <source>
        <dbReference type="ARBA" id="ARBA00022475"/>
    </source>
</evidence>